<evidence type="ECO:0008006" key="4">
    <source>
        <dbReference type="Google" id="ProtNLM"/>
    </source>
</evidence>
<comment type="caution">
    <text evidence="2">The sequence shown here is derived from an EMBL/GenBank/DDBJ whole genome shotgun (WGS) entry which is preliminary data.</text>
</comment>
<protein>
    <recommendedName>
        <fullName evidence="4">NADH:quinone oxidoreductase/Mrp antiporter membrane subunit domain-containing protein</fullName>
    </recommendedName>
</protein>
<evidence type="ECO:0000256" key="1">
    <source>
        <dbReference type="SAM" id="Phobius"/>
    </source>
</evidence>
<feature type="transmembrane region" description="Helical" evidence="1">
    <location>
        <begin position="25"/>
        <end position="43"/>
    </location>
</feature>
<evidence type="ECO:0000313" key="2">
    <source>
        <dbReference type="EMBL" id="KAJ9163805.1"/>
    </source>
</evidence>
<proteinExistence type="predicted"/>
<evidence type="ECO:0000313" key="3">
    <source>
        <dbReference type="Proteomes" id="UP001174677"/>
    </source>
</evidence>
<name>A0ABQ9LAY1_HEVBR</name>
<dbReference type="EMBL" id="JARPOI010000013">
    <property type="protein sequence ID" value="KAJ9163805.1"/>
    <property type="molecule type" value="Genomic_DNA"/>
</dbReference>
<dbReference type="Proteomes" id="UP001174677">
    <property type="component" value="Chromosome 13"/>
</dbReference>
<sequence length="136" mass="15156">MSRKGGLALGRHALASKNPLTSHSISLFAFLFHCGIVPALYILKEKRACGNIRLACQGLYSMRASQYTFTPASQSQDKAFPTSYISPYSSFSSQTVTMVAAFSLFSLLQTRKKFKLPFHFLLELSSHSIKLLVFPR</sequence>
<keyword evidence="3" id="KW-1185">Reference proteome</keyword>
<organism evidence="2 3">
    <name type="scientific">Hevea brasiliensis</name>
    <name type="common">Para rubber tree</name>
    <name type="synonym">Siphonia brasiliensis</name>
    <dbReference type="NCBI Taxonomy" id="3981"/>
    <lineage>
        <taxon>Eukaryota</taxon>
        <taxon>Viridiplantae</taxon>
        <taxon>Streptophyta</taxon>
        <taxon>Embryophyta</taxon>
        <taxon>Tracheophyta</taxon>
        <taxon>Spermatophyta</taxon>
        <taxon>Magnoliopsida</taxon>
        <taxon>eudicotyledons</taxon>
        <taxon>Gunneridae</taxon>
        <taxon>Pentapetalae</taxon>
        <taxon>rosids</taxon>
        <taxon>fabids</taxon>
        <taxon>Malpighiales</taxon>
        <taxon>Euphorbiaceae</taxon>
        <taxon>Crotonoideae</taxon>
        <taxon>Micrandreae</taxon>
        <taxon>Hevea</taxon>
    </lineage>
</organism>
<reference evidence="2" key="1">
    <citation type="journal article" date="2023" name="Plant Biotechnol. J.">
        <title>Chromosome-level wild Hevea brasiliensis genome provides new tools for genomic-assisted breeding and valuable loci to elevate rubber yield.</title>
        <authorList>
            <person name="Cheng H."/>
            <person name="Song X."/>
            <person name="Hu Y."/>
            <person name="Wu T."/>
            <person name="Yang Q."/>
            <person name="An Z."/>
            <person name="Feng S."/>
            <person name="Deng Z."/>
            <person name="Wu W."/>
            <person name="Zeng X."/>
            <person name="Tu M."/>
            <person name="Wang X."/>
            <person name="Huang H."/>
        </authorList>
    </citation>
    <scope>NUCLEOTIDE SEQUENCE</scope>
    <source>
        <strain evidence="2">MT/VB/25A 57/8</strain>
    </source>
</reference>
<accession>A0ABQ9LAY1</accession>
<keyword evidence="1" id="KW-1133">Transmembrane helix</keyword>
<gene>
    <name evidence="2" type="ORF">P3X46_023436</name>
</gene>
<keyword evidence="1" id="KW-0472">Membrane</keyword>
<keyword evidence="1" id="KW-0812">Transmembrane</keyword>